<evidence type="ECO:0000313" key="2">
    <source>
        <dbReference type="EMBL" id="KAF6155947.1"/>
    </source>
</evidence>
<name>A0A7J7MMA0_9MAGN</name>
<evidence type="ECO:0000256" key="1">
    <source>
        <dbReference type="SAM" id="MobiDB-lite"/>
    </source>
</evidence>
<dbReference type="AlphaFoldDB" id="A0A7J7MMA0"/>
<keyword evidence="3" id="KW-1185">Reference proteome</keyword>
<protein>
    <submittedName>
        <fullName evidence="2">Uncharacterized protein</fullName>
    </submittedName>
</protein>
<organism evidence="2 3">
    <name type="scientific">Kingdonia uniflora</name>
    <dbReference type="NCBI Taxonomy" id="39325"/>
    <lineage>
        <taxon>Eukaryota</taxon>
        <taxon>Viridiplantae</taxon>
        <taxon>Streptophyta</taxon>
        <taxon>Embryophyta</taxon>
        <taxon>Tracheophyta</taxon>
        <taxon>Spermatophyta</taxon>
        <taxon>Magnoliopsida</taxon>
        <taxon>Ranunculales</taxon>
        <taxon>Circaeasteraceae</taxon>
        <taxon>Kingdonia</taxon>
    </lineage>
</organism>
<sequence>MTISSNQTENGSCEGMYGNFNVDLNIPLEPILSFFFMLEFRKKSVSPKIGTEIPEPDYRILALFTRALFKSNPYKGCIVRIRAMQGDAASDGVQVPPDVQAPPALTPAKISCNHLIIFLITILWLIEAPSYLKQHLVLQISQIYGKDKKGCIRGIGDISKSELKFAAPYKRKIQEAIMTNEALQLRVKMLERNYHAEVNARRQLEKKIANIESQNSPREPQRRRTTSDIGISNFPHEQQMHRNSGIGTSDSPCEAQRHHVSDIGTSYQGHHGFWMLAGISAHRMV</sequence>
<gene>
    <name evidence="2" type="ORF">GIB67_039278</name>
</gene>
<feature type="compositionally biased region" description="Polar residues" evidence="1">
    <location>
        <begin position="241"/>
        <end position="251"/>
    </location>
</feature>
<reference evidence="2 3" key="1">
    <citation type="journal article" date="2020" name="IScience">
        <title>Genome Sequencing of the Endangered Kingdonia uniflora (Circaeasteraceae, Ranunculales) Reveals Potential Mechanisms of Evolutionary Specialization.</title>
        <authorList>
            <person name="Sun Y."/>
            <person name="Deng T."/>
            <person name="Zhang A."/>
            <person name="Moore M.J."/>
            <person name="Landis J.B."/>
            <person name="Lin N."/>
            <person name="Zhang H."/>
            <person name="Zhang X."/>
            <person name="Huang J."/>
            <person name="Zhang X."/>
            <person name="Sun H."/>
            <person name="Wang H."/>
        </authorList>
    </citation>
    <scope>NUCLEOTIDE SEQUENCE [LARGE SCALE GENOMIC DNA]</scope>
    <source>
        <strain evidence="2">TB1705</strain>
        <tissue evidence="2">Leaf</tissue>
    </source>
</reference>
<evidence type="ECO:0000313" key="3">
    <source>
        <dbReference type="Proteomes" id="UP000541444"/>
    </source>
</evidence>
<dbReference type="EMBL" id="JACGCM010001398">
    <property type="protein sequence ID" value="KAF6155947.1"/>
    <property type="molecule type" value="Genomic_DNA"/>
</dbReference>
<proteinExistence type="predicted"/>
<dbReference type="Proteomes" id="UP000541444">
    <property type="component" value="Unassembled WGS sequence"/>
</dbReference>
<feature type="region of interest" description="Disordered" evidence="1">
    <location>
        <begin position="207"/>
        <end position="256"/>
    </location>
</feature>
<accession>A0A7J7MMA0</accession>
<comment type="caution">
    <text evidence="2">The sequence shown here is derived from an EMBL/GenBank/DDBJ whole genome shotgun (WGS) entry which is preliminary data.</text>
</comment>